<organism evidence="2 3">
    <name type="scientific">Porites lobata</name>
    <dbReference type="NCBI Taxonomy" id="104759"/>
    <lineage>
        <taxon>Eukaryota</taxon>
        <taxon>Metazoa</taxon>
        <taxon>Cnidaria</taxon>
        <taxon>Anthozoa</taxon>
        <taxon>Hexacorallia</taxon>
        <taxon>Scleractinia</taxon>
        <taxon>Fungiina</taxon>
        <taxon>Poritidae</taxon>
        <taxon>Porites</taxon>
    </lineage>
</organism>
<gene>
    <name evidence="2" type="ORF">PLOB_00009060</name>
</gene>
<feature type="transmembrane region" description="Helical" evidence="1">
    <location>
        <begin position="159"/>
        <end position="181"/>
    </location>
</feature>
<reference evidence="2 3" key="1">
    <citation type="submission" date="2022-05" db="EMBL/GenBank/DDBJ databases">
        <authorList>
            <consortium name="Genoscope - CEA"/>
            <person name="William W."/>
        </authorList>
    </citation>
    <scope>NUCLEOTIDE SEQUENCE [LARGE SCALE GENOMIC DNA]</scope>
</reference>
<evidence type="ECO:0000313" key="2">
    <source>
        <dbReference type="EMBL" id="CAH3167986.1"/>
    </source>
</evidence>
<evidence type="ECO:0000256" key="1">
    <source>
        <dbReference type="SAM" id="Phobius"/>
    </source>
</evidence>
<keyword evidence="3" id="KW-1185">Reference proteome</keyword>
<comment type="caution">
    <text evidence="2">The sequence shown here is derived from an EMBL/GenBank/DDBJ whole genome shotgun (WGS) entry which is preliminary data.</text>
</comment>
<sequence>MFGSKNGVLWEMCKWRTNFCASANLTCGGGGDSFIWPKRISSCPCVIPARLDEKADRLEATVEICNVVQSGLTEVFVWQLINSNGASLAVLCLKRSESQEAFRGWLGITIDSYGDRFYSLEVMAVIDRWFHKSRIPLLIMGLLMKLHFNRTGMMEILRLLYKGIFGSIAVLAFLGNLLLCFNDFKYKKNSQLLLKKFPRKS</sequence>
<accession>A0ABN8QNT2</accession>
<name>A0ABN8QNT2_9CNID</name>
<dbReference type="EMBL" id="CALNXK010000143">
    <property type="protein sequence ID" value="CAH3167986.1"/>
    <property type="molecule type" value="Genomic_DNA"/>
</dbReference>
<protein>
    <submittedName>
        <fullName evidence="2">Uncharacterized protein</fullName>
    </submittedName>
</protein>
<keyword evidence="1" id="KW-1133">Transmembrane helix</keyword>
<evidence type="ECO:0000313" key="3">
    <source>
        <dbReference type="Proteomes" id="UP001159405"/>
    </source>
</evidence>
<proteinExistence type="predicted"/>
<keyword evidence="1" id="KW-0812">Transmembrane</keyword>
<keyword evidence="1" id="KW-0472">Membrane</keyword>
<dbReference type="Proteomes" id="UP001159405">
    <property type="component" value="Unassembled WGS sequence"/>
</dbReference>